<evidence type="ECO:0000313" key="2">
    <source>
        <dbReference type="Proteomes" id="UP000244073"/>
    </source>
</evidence>
<name>A0A2T5LZ36_9EURO</name>
<dbReference type="AlphaFoldDB" id="A0A2T5LZ36"/>
<organism evidence="1 2">
    <name type="scientific">Aspergillus ochraceoroseus IBT 24754</name>
    <dbReference type="NCBI Taxonomy" id="1392256"/>
    <lineage>
        <taxon>Eukaryota</taxon>
        <taxon>Fungi</taxon>
        <taxon>Dikarya</taxon>
        <taxon>Ascomycota</taxon>
        <taxon>Pezizomycotina</taxon>
        <taxon>Eurotiomycetes</taxon>
        <taxon>Eurotiomycetidae</taxon>
        <taxon>Eurotiales</taxon>
        <taxon>Aspergillaceae</taxon>
        <taxon>Aspergillus</taxon>
        <taxon>Aspergillus subgen. Nidulantes</taxon>
    </lineage>
</organism>
<evidence type="ECO:0000313" key="1">
    <source>
        <dbReference type="EMBL" id="PTU21551.1"/>
    </source>
</evidence>
<sequence>MFRNTIQAAIVPCFPALSQMFHLFVLGEIMTLRVPNPVQAVCVKSREFWTIPRSIAGRLHEAVGRIKERLGVQ</sequence>
<proteinExistence type="predicted"/>
<reference evidence="1 2" key="1">
    <citation type="journal article" date="2018" name="Proc. Natl. Acad. Sci. U.S.A.">
        <title>Linking secondary metabolites to gene clusters through genome sequencing of six diverse Aspergillus species.</title>
        <authorList>
            <person name="Kaerboelling I."/>
            <person name="Vesth T.C."/>
            <person name="Frisvad J.C."/>
            <person name="Nybo J.L."/>
            <person name="Theobald S."/>
            <person name="Kuo A."/>
            <person name="Bowyer P."/>
            <person name="Matsuda Y."/>
            <person name="Mondo S."/>
            <person name="Lyhne E.K."/>
            <person name="Kogle M.E."/>
            <person name="Clum A."/>
            <person name="Lipzen A."/>
            <person name="Salamov A."/>
            <person name="Ngan C.Y."/>
            <person name="Daum C."/>
            <person name="Chiniquy J."/>
            <person name="Barry K."/>
            <person name="LaButti K."/>
            <person name="Haridas S."/>
            <person name="Simmons B.A."/>
            <person name="Magnuson J.K."/>
            <person name="Mortensen U.H."/>
            <person name="Larsen T.O."/>
            <person name="Grigoriev I.V."/>
            <person name="Baker S.E."/>
            <person name="Andersen M.R."/>
        </authorList>
    </citation>
    <scope>NUCLEOTIDE SEQUENCE [LARGE SCALE GENOMIC DNA]</scope>
    <source>
        <strain evidence="1 2">IBT 24754</strain>
    </source>
</reference>
<dbReference type="GeneID" id="63816720"/>
<gene>
    <name evidence="1" type="ORF">P175DRAFT_0531064</name>
</gene>
<dbReference type="RefSeq" id="XP_040752943.1">
    <property type="nucleotide sequence ID" value="XM_040899838.1"/>
</dbReference>
<accession>A0A2T5LZ36</accession>
<protein>
    <submittedName>
        <fullName evidence="1">Uncharacterized protein</fullName>
    </submittedName>
</protein>
<comment type="caution">
    <text evidence="1">The sequence shown here is derived from an EMBL/GenBank/DDBJ whole genome shotgun (WGS) entry which is preliminary data.</text>
</comment>
<dbReference type="EMBL" id="MSFN02000003">
    <property type="protein sequence ID" value="PTU21551.1"/>
    <property type="molecule type" value="Genomic_DNA"/>
</dbReference>
<dbReference type="VEuPathDB" id="FungiDB:P175DRAFT_0531064"/>
<dbReference type="Proteomes" id="UP000244073">
    <property type="component" value="Unassembled WGS sequence"/>
</dbReference>